<comment type="caution">
    <text evidence="3">The sequence shown here is derived from an EMBL/GenBank/DDBJ whole genome shotgun (WGS) entry which is preliminary data.</text>
</comment>
<evidence type="ECO:0000313" key="4">
    <source>
        <dbReference type="Proteomes" id="UP000189229"/>
    </source>
</evidence>
<feature type="compositionally biased region" description="Low complexity" evidence="1">
    <location>
        <begin position="16"/>
        <end position="34"/>
    </location>
</feature>
<sequence length="42" mass="4260">MQQMPAIDRAAHPSRSNPAPTTSKASPSASGSETDSSPSQCS</sequence>
<evidence type="ECO:0000313" key="2">
    <source>
        <dbReference type="EMBL" id="OOK63273.1"/>
    </source>
</evidence>
<gene>
    <name evidence="3" type="ORF">BZL30_8014</name>
    <name evidence="2" type="ORF">BZL30_9524</name>
</gene>
<reference evidence="3 4" key="1">
    <citation type="submission" date="2017-02" db="EMBL/GenBank/DDBJ databases">
        <title>Complete genome sequences of Mycobacterium kansasii strains isolated from rhesus macaques.</title>
        <authorList>
            <person name="Panda A."/>
            <person name="Nagaraj S."/>
            <person name="Zhao X."/>
            <person name="Tettelin H."/>
            <person name="Detolla L.J."/>
        </authorList>
    </citation>
    <scope>NUCLEOTIDE SEQUENCE [LARGE SCALE GENOMIC DNA]</scope>
    <source>
        <strain evidence="3 4">11-3813</strain>
    </source>
</reference>
<evidence type="ECO:0000256" key="1">
    <source>
        <dbReference type="SAM" id="MobiDB-lite"/>
    </source>
</evidence>
<evidence type="ECO:0000313" key="3">
    <source>
        <dbReference type="EMBL" id="OOK67818.1"/>
    </source>
</evidence>
<organism evidence="3 4">
    <name type="scientific">Mycobacterium kansasii</name>
    <dbReference type="NCBI Taxonomy" id="1768"/>
    <lineage>
        <taxon>Bacteria</taxon>
        <taxon>Bacillati</taxon>
        <taxon>Actinomycetota</taxon>
        <taxon>Actinomycetes</taxon>
        <taxon>Mycobacteriales</taxon>
        <taxon>Mycobacteriaceae</taxon>
        <taxon>Mycobacterium</taxon>
    </lineage>
</organism>
<accession>A0A1V3WM27</accession>
<dbReference type="EMBL" id="MVBM01000021">
    <property type="protein sequence ID" value="OOK63273.1"/>
    <property type="molecule type" value="Genomic_DNA"/>
</dbReference>
<dbReference type="Proteomes" id="UP000189229">
    <property type="component" value="Unassembled WGS sequence"/>
</dbReference>
<dbReference type="EMBL" id="MVBM01000008">
    <property type="protein sequence ID" value="OOK67818.1"/>
    <property type="molecule type" value="Genomic_DNA"/>
</dbReference>
<name>A0A1V3WM27_MYCKA</name>
<feature type="region of interest" description="Disordered" evidence="1">
    <location>
        <begin position="1"/>
        <end position="42"/>
    </location>
</feature>
<proteinExistence type="predicted"/>
<protein>
    <submittedName>
        <fullName evidence="3">Uncharacterized protein</fullName>
    </submittedName>
</protein>
<dbReference type="AlphaFoldDB" id="A0A1V3WM27"/>